<protein>
    <submittedName>
        <fullName evidence="2">Uncharacterized protein</fullName>
    </submittedName>
</protein>
<name>A0AAV7VJL2_PLEWA</name>
<evidence type="ECO:0000313" key="2">
    <source>
        <dbReference type="EMBL" id="KAJ1201538.1"/>
    </source>
</evidence>
<keyword evidence="3" id="KW-1185">Reference proteome</keyword>
<accession>A0AAV7VJL2</accession>
<reference evidence="2" key="1">
    <citation type="journal article" date="2022" name="bioRxiv">
        <title>Sequencing and chromosome-scale assembly of the giantPleurodeles waltlgenome.</title>
        <authorList>
            <person name="Brown T."/>
            <person name="Elewa A."/>
            <person name="Iarovenko S."/>
            <person name="Subramanian E."/>
            <person name="Araus A.J."/>
            <person name="Petzold A."/>
            <person name="Susuki M."/>
            <person name="Suzuki K.-i.T."/>
            <person name="Hayashi T."/>
            <person name="Toyoda A."/>
            <person name="Oliveira C."/>
            <person name="Osipova E."/>
            <person name="Leigh N.D."/>
            <person name="Simon A."/>
            <person name="Yun M.H."/>
        </authorList>
    </citation>
    <scope>NUCLEOTIDE SEQUENCE</scope>
    <source>
        <strain evidence="2">20211129_DDA</strain>
        <tissue evidence="2">Liver</tissue>
    </source>
</reference>
<sequence length="134" mass="13970">MELQSAVGCGAGTALSCAGAGLQARCWGLSGGIEHCAGSAAPELERGQLLRPQEEAGDPESSTDDGGPCRLGDPGGHCRAIGGWNKRHGHNPAWGVNEPAVALRGRNWGLDWGRDLGTEIEPTSWMAQAKEEAR</sequence>
<comment type="caution">
    <text evidence="2">The sequence shown here is derived from an EMBL/GenBank/DDBJ whole genome shotgun (WGS) entry which is preliminary data.</text>
</comment>
<dbReference type="Proteomes" id="UP001066276">
    <property type="component" value="Chromosome 2_1"/>
</dbReference>
<dbReference type="EMBL" id="JANPWB010000003">
    <property type="protein sequence ID" value="KAJ1201538.1"/>
    <property type="molecule type" value="Genomic_DNA"/>
</dbReference>
<evidence type="ECO:0000313" key="3">
    <source>
        <dbReference type="Proteomes" id="UP001066276"/>
    </source>
</evidence>
<proteinExistence type="predicted"/>
<organism evidence="2 3">
    <name type="scientific">Pleurodeles waltl</name>
    <name type="common">Iberian ribbed newt</name>
    <dbReference type="NCBI Taxonomy" id="8319"/>
    <lineage>
        <taxon>Eukaryota</taxon>
        <taxon>Metazoa</taxon>
        <taxon>Chordata</taxon>
        <taxon>Craniata</taxon>
        <taxon>Vertebrata</taxon>
        <taxon>Euteleostomi</taxon>
        <taxon>Amphibia</taxon>
        <taxon>Batrachia</taxon>
        <taxon>Caudata</taxon>
        <taxon>Salamandroidea</taxon>
        <taxon>Salamandridae</taxon>
        <taxon>Pleurodelinae</taxon>
        <taxon>Pleurodeles</taxon>
    </lineage>
</organism>
<gene>
    <name evidence="2" type="ORF">NDU88_005346</name>
</gene>
<dbReference type="AlphaFoldDB" id="A0AAV7VJL2"/>
<feature type="compositionally biased region" description="Basic and acidic residues" evidence="1">
    <location>
        <begin position="44"/>
        <end position="54"/>
    </location>
</feature>
<feature type="region of interest" description="Disordered" evidence="1">
    <location>
        <begin position="44"/>
        <end position="74"/>
    </location>
</feature>
<evidence type="ECO:0000256" key="1">
    <source>
        <dbReference type="SAM" id="MobiDB-lite"/>
    </source>
</evidence>